<keyword evidence="5" id="KW-1185">Reference proteome</keyword>
<evidence type="ECO:0000259" key="3">
    <source>
        <dbReference type="Pfam" id="PF09375"/>
    </source>
</evidence>
<dbReference type="PROSITE" id="PS51257">
    <property type="entry name" value="PROKAR_LIPOPROTEIN"/>
    <property type="match status" value="1"/>
</dbReference>
<feature type="domain" description="Imelysin-like" evidence="3">
    <location>
        <begin position="51"/>
        <end position="344"/>
    </location>
</feature>
<dbReference type="InterPro" id="IPR034982">
    <property type="entry name" value="Imelysin-like_IrpA"/>
</dbReference>
<dbReference type="Gene3D" id="1.20.1420.20">
    <property type="entry name" value="M75 peptidase, HXXE motif"/>
    <property type="match status" value="1"/>
</dbReference>
<comment type="caution">
    <text evidence="4">The sequence shown here is derived from an EMBL/GenBank/DDBJ whole genome shotgun (WGS) entry which is preliminary data.</text>
</comment>
<name>A0AAE3EXN3_9FLAO</name>
<organism evidence="4 5">
    <name type="scientific">Cerina litoralis</name>
    <dbReference type="NCBI Taxonomy" id="2874477"/>
    <lineage>
        <taxon>Bacteria</taxon>
        <taxon>Pseudomonadati</taxon>
        <taxon>Bacteroidota</taxon>
        <taxon>Flavobacteriia</taxon>
        <taxon>Flavobacteriales</taxon>
        <taxon>Flavobacteriaceae</taxon>
        <taxon>Cerina</taxon>
    </lineage>
</organism>
<reference evidence="4" key="1">
    <citation type="submission" date="2023-02" db="EMBL/GenBank/DDBJ databases">
        <title>Genome of Flavobacteriaceae gen. nov. sp. strain F89.</title>
        <authorList>
            <person name="Wang Y."/>
        </authorList>
    </citation>
    <scope>NUCLEOTIDE SEQUENCE</scope>
    <source>
        <strain evidence="4">F89</strain>
    </source>
</reference>
<dbReference type="AlphaFoldDB" id="A0AAE3EXN3"/>
<proteinExistence type="predicted"/>
<dbReference type="InterPro" id="IPR018976">
    <property type="entry name" value="Imelysin-like"/>
</dbReference>
<protein>
    <submittedName>
        <fullName evidence="4">Imelysin</fullName>
    </submittedName>
</protein>
<dbReference type="Pfam" id="PF09375">
    <property type="entry name" value="Peptidase_M75"/>
    <property type="match status" value="1"/>
</dbReference>
<dbReference type="Proteomes" id="UP001200642">
    <property type="component" value="Unassembled WGS sequence"/>
</dbReference>
<evidence type="ECO:0000256" key="1">
    <source>
        <dbReference type="ARBA" id="ARBA00004196"/>
    </source>
</evidence>
<dbReference type="InterPro" id="IPR038352">
    <property type="entry name" value="Imelysin_sf"/>
</dbReference>
<evidence type="ECO:0000313" key="5">
    <source>
        <dbReference type="Proteomes" id="UP001200642"/>
    </source>
</evidence>
<evidence type="ECO:0000313" key="4">
    <source>
        <dbReference type="EMBL" id="MCG2461602.1"/>
    </source>
</evidence>
<dbReference type="EMBL" id="JAIRBC010000017">
    <property type="protein sequence ID" value="MCG2461602.1"/>
    <property type="molecule type" value="Genomic_DNA"/>
</dbReference>
<keyword evidence="2" id="KW-0732">Signal</keyword>
<dbReference type="CDD" id="cd14658">
    <property type="entry name" value="Imelysin-like_IrpA"/>
    <property type="match status" value="1"/>
</dbReference>
<dbReference type="RefSeq" id="WP_317902743.1">
    <property type="nucleotide sequence ID" value="NZ_JAIRBC010000017.1"/>
</dbReference>
<sequence>MKATSIQKGIFTIIATATLFSCSNNEADTVETDPNETLFTSVLTDVSSKVIVETYGELNEKANTLKTALATFASDPSEVNLNSAQQAWADTRAPWEKSEGFLYGPVDTGGIDPAIDTWPVDVNAMNSILSGTDPITPGVLQSNNEARGFHLIEYLLWGVDSDKTVDQFTARELEYLQAAAADLQNNTQTLYDGWNTGDGNYVSNFIDAGKTGSVYSSQKTALLELVGGLIAIADEVGNGKIADPLNAQGGSPQPQFEESRFSNNSKLDFADNIRSIQNVYLGQFGSFQGNGLSNIVAQENASLDMEIKASITDAINSIEAIPGTFTDAIFNNRTAVSDAQAKVLALKIVLESKLEPLISGL</sequence>
<accession>A0AAE3EXN3</accession>
<dbReference type="GO" id="GO:0030313">
    <property type="term" value="C:cell envelope"/>
    <property type="evidence" value="ECO:0007669"/>
    <property type="project" value="UniProtKB-SubCell"/>
</dbReference>
<evidence type="ECO:0000256" key="2">
    <source>
        <dbReference type="ARBA" id="ARBA00022729"/>
    </source>
</evidence>
<comment type="subcellular location">
    <subcellularLocation>
        <location evidence="1">Cell envelope</location>
    </subcellularLocation>
</comment>
<gene>
    <name evidence="4" type="ORF">K8352_12650</name>
</gene>